<name>A0ABQ0C5E7_9PROT</name>
<dbReference type="Gene3D" id="3.30.750.140">
    <property type="match status" value="1"/>
</dbReference>
<feature type="region of interest" description="Disordered" evidence="1">
    <location>
        <begin position="182"/>
        <end position="224"/>
    </location>
</feature>
<evidence type="ECO:0000313" key="4">
    <source>
        <dbReference type="Proteomes" id="UP001628193"/>
    </source>
</evidence>
<evidence type="ECO:0000256" key="1">
    <source>
        <dbReference type="SAM" id="MobiDB-lite"/>
    </source>
</evidence>
<keyword evidence="4" id="KW-1185">Reference proteome</keyword>
<feature type="region of interest" description="Disordered" evidence="1">
    <location>
        <begin position="398"/>
        <end position="425"/>
    </location>
</feature>
<reference evidence="3 4" key="1">
    <citation type="submission" date="2024-09" db="EMBL/GenBank/DDBJ databases">
        <title>Draft genome sequence of Candidatus Magnetaquicoccaceae bacterium FCR-1.</title>
        <authorList>
            <person name="Shimoshige H."/>
            <person name="Shimamura S."/>
            <person name="Taoka A."/>
            <person name="Kobayashi H."/>
            <person name="Maekawa T."/>
        </authorList>
    </citation>
    <scope>NUCLEOTIDE SEQUENCE [LARGE SCALE GENOMIC DNA]</scope>
    <source>
        <strain evidence="3 4">FCR-1</strain>
    </source>
</reference>
<accession>A0ABQ0C5E7</accession>
<sequence>MTLSQLFMPRVESRPPASAERPSVAKSAEEGSRSFFEEALQRAETRKSTLNAEREEARAETVRTRAEDADREAREAEETAEVADAREAGQARKSQESQKSDAEAAKSDEESGAADAETSESAVTVGEKTLRELANANGKGRSTRKKGEELAWLAMPHAALLAVNASAHAPVMAAGESLPQPQAGISANIPSQGGQPGMPMPPVVEAGGNPGQPGQPGQPLLEATVAGNNPARGLAETLASRTQARADLNLPSSLTPTDEKNDFAMAMRLVSDGARGVGEKPGVTSGNTLSPQSPAFGDELAGEVGRMRFISRAGGAEQMRISLNPRELGNLDLRVAVDNDQRVHVMITAESDATRDLLNKQIPQLREALARQNLGMGEVMVHVDDGRGGDAAAQWGFQGGNGATEERREGLAWRASGRGQSESPVPIAETVRSAPAASGGLSGLSLFA</sequence>
<feature type="domain" description="Flagellar hook-length control protein-like C-terminal" evidence="2">
    <location>
        <begin position="314"/>
        <end position="388"/>
    </location>
</feature>
<feature type="region of interest" description="Disordered" evidence="1">
    <location>
        <begin position="1"/>
        <end position="127"/>
    </location>
</feature>
<dbReference type="CDD" id="cd17470">
    <property type="entry name" value="T3SS_Flik_C"/>
    <property type="match status" value="1"/>
</dbReference>
<dbReference type="RefSeq" id="WP_420903831.1">
    <property type="nucleotide sequence ID" value="NZ_BAAFGK010000002.1"/>
</dbReference>
<gene>
    <name evidence="3" type="ORF">SIID45300_00417</name>
</gene>
<dbReference type="InterPro" id="IPR021136">
    <property type="entry name" value="Flagellar_hook_control-like_C"/>
</dbReference>
<evidence type="ECO:0000313" key="3">
    <source>
        <dbReference type="EMBL" id="GAB0056113.1"/>
    </source>
</evidence>
<comment type="caution">
    <text evidence="3">The sequence shown here is derived from an EMBL/GenBank/DDBJ whole genome shotgun (WGS) entry which is preliminary data.</text>
</comment>
<protein>
    <recommendedName>
        <fullName evidence="2">Flagellar hook-length control protein-like C-terminal domain-containing protein</fullName>
    </recommendedName>
</protein>
<dbReference type="Proteomes" id="UP001628193">
    <property type="component" value="Unassembled WGS sequence"/>
</dbReference>
<dbReference type="InterPro" id="IPR038610">
    <property type="entry name" value="FliK-like_C_sf"/>
</dbReference>
<proteinExistence type="predicted"/>
<dbReference type="PANTHER" id="PTHR37533:SF2">
    <property type="entry name" value="FLAGELLAR HOOK-LENGTH CONTROL PROTEIN"/>
    <property type="match status" value="1"/>
</dbReference>
<evidence type="ECO:0000259" key="2">
    <source>
        <dbReference type="Pfam" id="PF02120"/>
    </source>
</evidence>
<organism evidence="3 4">
    <name type="scientific">Candidatus Magnetaquiglobus chichijimensis</name>
    <dbReference type="NCBI Taxonomy" id="3141448"/>
    <lineage>
        <taxon>Bacteria</taxon>
        <taxon>Pseudomonadati</taxon>
        <taxon>Pseudomonadota</taxon>
        <taxon>Magnetococcia</taxon>
        <taxon>Magnetococcales</taxon>
        <taxon>Candidatus Magnetaquicoccaceae</taxon>
        <taxon>Candidatus Magnetaquiglobus</taxon>
    </lineage>
</organism>
<feature type="compositionally biased region" description="Polar residues" evidence="1">
    <location>
        <begin position="182"/>
        <end position="191"/>
    </location>
</feature>
<dbReference type="InterPro" id="IPR052563">
    <property type="entry name" value="FliK"/>
</dbReference>
<dbReference type="PANTHER" id="PTHR37533">
    <property type="entry name" value="FLAGELLAR HOOK-LENGTH CONTROL PROTEIN"/>
    <property type="match status" value="1"/>
</dbReference>
<feature type="compositionally biased region" description="Basic and acidic residues" evidence="1">
    <location>
        <begin position="27"/>
        <end position="109"/>
    </location>
</feature>
<dbReference type="Pfam" id="PF02120">
    <property type="entry name" value="Flg_hook"/>
    <property type="match status" value="1"/>
</dbReference>
<dbReference type="EMBL" id="BAAFGK010000002">
    <property type="protein sequence ID" value="GAB0056113.1"/>
    <property type="molecule type" value="Genomic_DNA"/>
</dbReference>